<reference evidence="2 3" key="1">
    <citation type="submission" date="2019-12" db="EMBL/GenBank/DDBJ databases">
        <title>Paenibacillus sp. nov. sp. isolated from soil.</title>
        <authorList>
            <person name="Kim J."/>
            <person name="Jeong S.E."/>
            <person name="Jung H.S."/>
            <person name="Jeon C.O."/>
        </authorList>
    </citation>
    <scope>NUCLEOTIDE SEQUENCE [LARGE SCALE GENOMIC DNA]</scope>
    <source>
        <strain evidence="2 3">5J-6</strain>
    </source>
</reference>
<dbReference type="SUPFAM" id="SSF53335">
    <property type="entry name" value="S-adenosyl-L-methionine-dependent methyltransferases"/>
    <property type="match status" value="1"/>
</dbReference>
<dbReference type="GO" id="GO:0032259">
    <property type="term" value="P:methylation"/>
    <property type="evidence" value="ECO:0007669"/>
    <property type="project" value="UniProtKB-KW"/>
</dbReference>
<dbReference type="InterPro" id="IPR013216">
    <property type="entry name" value="Methyltransf_11"/>
</dbReference>
<dbReference type="AlphaFoldDB" id="A0A6L8V6E7"/>
<dbReference type="Pfam" id="PF08241">
    <property type="entry name" value="Methyltransf_11"/>
    <property type="match status" value="1"/>
</dbReference>
<evidence type="ECO:0000313" key="2">
    <source>
        <dbReference type="EMBL" id="MZQ85176.1"/>
    </source>
</evidence>
<dbReference type="EMBL" id="WTUZ01000022">
    <property type="protein sequence ID" value="MZQ85176.1"/>
    <property type="molecule type" value="Genomic_DNA"/>
</dbReference>
<dbReference type="Proteomes" id="UP000481087">
    <property type="component" value="Unassembled WGS sequence"/>
</dbReference>
<comment type="caution">
    <text evidence="2">The sequence shown here is derived from an EMBL/GenBank/DDBJ whole genome shotgun (WGS) entry which is preliminary data.</text>
</comment>
<evidence type="ECO:0000313" key="3">
    <source>
        <dbReference type="Proteomes" id="UP000481087"/>
    </source>
</evidence>
<keyword evidence="2" id="KW-0489">Methyltransferase</keyword>
<proteinExistence type="predicted"/>
<name>A0A6L8V6E7_9BACL</name>
<organism evidence="2 3">
    <name type="scientific">Paenibacillus silvestris</name>
    <dbReference type="NCBI Taxonomy" id="2606219"/>
    <lineage>
        <taxon>Bacteria</taxon>
        <taxon>Bacillati</taxon>
        <taxon>Bacillota</taxon>
        <taxon>Bacilli</taxon>
        <taxon>Bacillales</taxon>
        <taxon>Paenibacillaceae</taxon>
        <taxon>Paenibacillus</taxon>
    </lineage>
</organism>
<dbReference type="Gene3D" id="3.40.50.150">
    <property type="entry name" value="Vaccinia Virus protein VP39"/>
    <property type="match status" value="1"/>
</dbReference>
<gene>
    <name evidence="2" type="ORF">GQF01_23965</name>
</gene>
<sequence>MSMEQKQIYEQAGVAMTSRSFAEYEKMFMLQTEQLQGRRVLDVAGGASSFTTEARKLGILSEAVDPLYEKSSEEIDKHGRQEIELVAAKMEKLQKVYDWTFYGSLQNHTAGRVKSLERFVEDFSSYDGEARYHAACLPVLPFEQESFDLVLCSHFLFLYEEQFDYNFHLAAVRELIRVAKSGGEVRIYPLLSFRTEEYSRLPDLINELTNAGYLVEKREASLPFLPNSHQYLSIIKMASA</sequence>
<feature type="domain" description="Methyltransferase type 11" evidence="1">
    <location>
        <begin position="139"/>
        <end position="185"/>
    </location>
</feature>
<evidence type="ECO:0000259" key="1">
    <source>
        <dbReference type="Pfam" id="PF08241"/>
    </source>
</evidence>
<keyword evidence="2" id="KW-0808">Transferase</keyword>
<keyword evidence="3" id="KW-1185">Reference proteome</keyword>
<protein>
    <submittedName>
        <fullName evidence="2">Methyltransferase domain-containing protein</fullName>
    </submittedName>
</protein>
<accession>A0A6L8V6E7</accession>
<dbReference type="GO" id="GO:0008757">
    <property type="term" value="F:S-adenosylmethionine-dependent methyltransferase activity"/>
    <property type="evidence" value="ECO:0007669"/>
    <property type="project" value="InterPro"/>
</dbReference>
<dbReference type="InterPro" id="IPR029063">
    <property type="entry name" value="SAM-dependent_MTases_sf"/>
</dbReference>